<sequence length="95" mass="11205">MVKNKLPHDRLKSTVDNLTLMCDIHNLTFFCHTGSLEVFHSTTLKYRPKRIHYNHDSMVARTNLSALDHNYNVELRQATARGIDREEQGKYRVEY</sequence>
<comment type="caution">
    <text evidence="1">The sequence shown here is derived from an EMBL/GenBank/DDBJ whole genome shotgun (WGS) entry which is preliminary data.</text>
</comment>
<gene>
    <name evidence="1" type="ORF">GDO81_008341</name>
</gene>
<accession>A0AAV7CE61</accession>
<dbReference type="AlphaFoldDB" id="A0AAV7CE61"/>
<dbReference type="PANTHER" id="PTHR31751:SF42">
    <property type="entry name" value="PROTEIN CBG10204"/>
    <property type="match status" value="1"/>
</dbReference>
<name>A0AAV7CE61_ENGPU</name>
<reference evidence="1" key="1">
    <citation type="thesis" date="2020" institute="ProQuest LLC" country="789 East Eisenhower Parkway, Ann Arbor, MI, USA">
        <title>Comparative Genomics and Chromosome Evolution.</title>
        <authorList>
            <person name="Mudd A.B."/>
        </authorList>
    </citation>
    <scope>NUCLEOTIDE SEQUENCE</scope>
    <source>
        <strain evidence="1">237g6f4</strain>
        <tissue evidence="1">Blood</tissue>
    </source>
</reference>
<dbReference type="Proteomes" id="UP000824782">
    <property type="component" value="Unassembled WGS sequence"/>
</dbReference>
<organism evidence="1 2">
    <name type="scientific">Engystomops pustulosus</name>
    <name type="common">Tungara frog</name>
    <name type="synonym">Physalaemus pustulosus</name>
    <dbReference type="NCBI Taxonomy" id="76066"/>
    <lineage>
        <taxon>Eukaryota</taxon>
        <taxon>Metazoa</taxon>
        <taxon>Chordata</taxon>
        <taxon>Craniata</taxon>
        <taxon>Vertebrata</taxon>
        <taxon>Euteleostomi</taxon>
        <taxon>Amphibia</taxon>
        <taxon>Batrachia</taxon>
        <taxon>Anura</taxon>
        <taxon>Neobatrachia</taxon>
        <taxon>Hyloidea</taxon>
        <taxon>Leptodactylidae</taxon>
        <taxon>Leiuperinae</taxon>
        <taxon>Engystomops</taxon>
    </lineage>
</organism>
<protein>
    <submittedName>
        <fullName evidence="1">Uncharacterized protein</fullName>
    </submittedName>
</protein>
<proteinExistence type="predicted"/>
<evidence type="ECO:0000313" key="1">
    <source>
        <dbReference type="EMBL" id="KAG8583255.1"/>
    </source>
</evidence>
<keyword evidence="2" id="KW-1185">Reference proteome</keyword>
<dbReference type="PANTHER" id="PTHR31751">
    <property type="entry name" value="SI:CH211-108C17.2-RELATED-RELATED"/>
    <property type="match status" value="1"/>
</dbReference>
<dbReference type="EMBL" id="WNYA01000003">
    <property type="protein sequence ID" value="KAG8583255.1"/>
    <property type="molecule type" value="Genomic_DNA"/>
</dbReference>
<evidence type="ECO:0000313" key="2">
    <source>
        <dbReference type="Proteomes" id="UP000824782"/>
    </source>
</evidence>